<organism evidence="5 6">
    <name type="scientific">Sarcoptes scabiei</name>
    <name type="common">Itch mite</name>
    <name type="synonym">Acarus scabiei</name>
    <dbReference type="NCBI Taxonomy" id="52283"/>
    <lineage>
        <taxon>Eukaryota</taxon>
        <taxon>Metazoa</taxon>
        <taxon>Ecdysozoa</taxon>
        <taxon>Arthropoda</taxon>
        <taxon>Chelicerata</taxon>
        <taxon>Arachnida</taxon>
        <taxon>Acari</taxon>
        <taxon>Acariformes</taxon>
        <taxon>Sarcoptiformes</taxon>
        <taxon>Astigmata</taxon>
        <taxon>Psoroptidia</taxon>
        <taxon>Sarcoptoidea</taxon>
        <taxon>Sarcoptidae</taxon>
        <taxon>Sarcoptinae</taxon>
        <taxon>Sarcoptes</taxon>
    </lineage>
</organism>
<reference evidence="5 6" key="1">
    <citation type="journal article" date="2015" name="Parasit. Vectors">
        <title>Draft genome of the scabies mite.</title>
        <authorList>
            <person name="Rider S.D.Jr."/>
            <person name="Morgan M.S."/>
            <person name="Arlian L.G."/>
        </authorList>
    </citation>
    <scope>NUCLEOTIDE SEQUENCE [LARGE SCALE GENOMIC DNA]</scope>
    <source>
        <strain evidence="5">Arlian Lab</strain>
    </source>
</reference>
<gene>
    <name evidence="5" type="ORF">QR98_0087450</name>
</gene>
<keyword evidence="3" id="KW-1133">Transmembrane helix</keyword>
<dbReference type="EMBL" id="JXLN01014674">
    <property type="protein sequence ID" value="KPM10195.1"/>
    <property type="molecule type" value="Genomic_DNA"/>
</dbReference>
<evidence type="ECO:0000256" key="1">
    <source>
        <dbReference type="ARBA" id="ARBA00004141"/>
    </source>
</evidence>
<feature type="non-terminal residue" evidence="5">
    <location>
        <position position="1"/>
    </location>
</feature>
<dbReference type="Proteomes" id="UP000616769">
    <property type="component" value="Unassembled WGS sequence"/>
</dbReference>
<evidence type="ECO:0000256" key="2">
    <source>
        <dbReference type="ARBA" id="ARBA00022692"/>
    </source>
</evidence>
<keyword evidence="2" id="KW-0812">Transmembrane</keyword>
<evidence type="ECO:0000256" key="4">
    <source>
        <dbReference type="ARBA" id="ARBA00023136"/>
    </source>
</evidence>
<name>A0A132AI05_SARSC</name>
<sequence>MFLKLLASGFYEYIKSGFNAFDGCIVIVTTGRTWQRTECTSNIPFAENFETGPFYASTTTPTDHNVADHRQCCSV</sequence>
<dbReference type="InterPro" id="IPR027359">
    <property type="entry name" value="Volt_channel_dom_sf"/>
</dbReference>
<protein>
    <submittedName>
        <fullName evidence="5">Uncharacterized protein</fullName>
    </submittedName>
</protein>
<dbReference type="GO" id="GO:0016020">
    <property type="term" value="C:membrane"/>
    <property type="evidence" value="ECO:0007669"/>
    <property type="project" value="UniProtKB-SubCell"/>
</dbReference>
<accession>A0A132AI05</accession>
<evidence type="ECO:0000313" key="6">
    <source>
        <dbReference type="Proteomes" id="UP000616769"/>
    </source>
</evidence>
<evidence type="ECO:0000313" key="5">
    <source>
        <dbReference type="EMBL" id="KPM10195.1"/>
    </source>
</evidence>
<dbReference type="Gene3D" id="1.20.120.350">
    <property type="entry name" value="Voltage-gated potassium channels. Chain C"/>
    <property type="match status" value="1"/>
</dbReference>
<evidence type="ECO:0000256" key="3">
    <source>
        <dbReference type="ARBA" id="ARBA00022989"/>
    </source>
</evidence>
<dbReference type="VEuPathDB" id="VectorBase:SSCA004513"/>
<keyword evidence="4" id="KW-0472">Membrane</keyword>
<proteinExistence type="predicted"/>
<dbReference type="AlphaFoldDB" id="A0A132AI05"/>
<comment type="subcellular location">
    <subcellularLocation>
        <location evidence="1">Membrane</location>
        <topology evidence="1">Multi-pass membrane protein</topology>
    </subcellularLocation>
</comment>
<comment type="caution">
    <text evidence="5">The sequence shown here is derived from an EMBL/GenBank/DDBJ whole genome shotgun (WGS) entry which is preliminary data.</text>
</comment>